<dbReference type="PRINTS" id="PR00344">
    <property type="entry name" value="BCTRLSENSOR"/>
</dbReference>
<dbReference type="SUPFAM" id="SSF47384">
    <property type="entry name" value="Homodimeric domain of signal transducing histidine kinase"/>
    <property type="match status" value="1"/>
</dbReference>
<reference evidence="10 11" key="1">
    <citation type="submission" date="2020-08" db="EMBL/GenBank/DDBJ databases">
        <title>Winkia gen. nov., sp. nov., isolated from faeces of the Anser albifrons in China.</title>
        <authorList>
            <person name="Liu Q."/>
        </authorList>
    </citation>
    <scope>NUCLEOTIDE SEQUENCE [LARGE SCALE GENOMIC DNA]</scope>
    <source>
        <strain evidence="10 11">C62</strain>
    </source>
</reference>
<feature type="coiled-coil region" evidence="7">
    <location>
        <begin position="306"/>
        <end position="348"/>
    </location>
</feature>
<evidence type="ECO:0000256" key="2">
    <source>
        <dbReference type="ARBA" id="ARBA00004236"/>
    </source>
</evidence>
<comment type="catalytic activity">
    <reaction evidence="1">
        <text>ATP + protein L-histidine = ADP + protein N-phospho-L-histidine.</text>
        <dbReference type="EC" id="2.7.13.3"/>
    </reaction>
</comment>
<keyword evidence="5" id="KW-0418">Kinase</keyword>
<evidence type="ECO:0000256" key="5">
    <source>
        <dbReference type="ARBA" id="ARBA00022777"/>
    </source>
</evidence>
<keyword evidence="11" id="KW-1185">Reference proteome</keyword>
<dbReference type="InterPro" id="IPR003661">
    <property type="entry name" value="HisK_dim/P_dom"/>
</dbReference>
<dbReference type="GO" id="GO:0005886">
    <property type="term" value="C:plasma membrane"/>
    <property type="evidence" value="ECO:0007669"/>
    <property type="project" value="UniProtKB-SubCell"/>
</dbReference>
<dbReference type="Pfam" id="PF00027">
    <property type="entry name" value="cNMP_binding"/>
    <property type="match status" value="1"/>
</dbReference>
<dbReference type="SUPFAM" id="SSF55874">
    <property type="entry name" value="ATPase domain of HSP90 chaperone/DNA topoisomerase II/histidine kinase"/>
    <property type="match status" value="1"/>
</dbReference>
<dbReference type="GO" id="GO:0000155">
    <property type="term" value="F:phosphorelay sensor kinase activity"/>
    <property type="evidence" value="ECO:0007669"/>
    <property type="project" value="InterPro"/>
</dbReference>
<dbReference type="PANTHER" id="PTHR43065:SF48">
    <property type="entry name" value="HISTIDINE KINASE"/>
    <property type="match status" value="1"/>
</dbReference>
<keyword evidence="7" id="KW-0175">Coiled coil</keyword>
<feature type="domain" description="Cyclic nucleotide-binding" evidence="8">
    <location>
        <begin position="178"/>
        <end position="284"/>
    </location>
</feature>
<evidence type="ECO:0000256" key="6">
    <source>
        <dbReference type="ARBA" id="ARBA00023012"/>
    </source>
</evidence>
<dbReference type="PROSITE" id="PS50042">
    <property type="entry name" value="CNMP_BINDING_3"/>
    <property type="match status" value="1"/>
</dbReference>
<evidence type="ECO:0000256" key="7">
    <source>
        <dbReference type="SAM" id="Coils"/>
    </source>
</evidence>
<dbReference type="AlphaFoldDB" id="A0A8I0KQX2"/>
<dbReference type="EC" id="2.7.13.3" evidence="3"/>
<dbReference type="SUPFAM" id="SSF51206">
    <property type="entry name" value="cAMP-binding domain-like"/>
    <property type="match status" value="1"/>
</dbReference>
<protein>
    <recommendedName>
        <fullName evidence="3">histidine kinase</fullName>
        <ecNumber evidence="3">2.7.13.3</ecNumber>
    </recommendedName>
</protein>
<evidence type="ECO:0000313" key="11">
    <source>
        <dbReference type="Proteomes" id="UP000627538"/>
    </source>
</evidence>
<dbReference type="InterPro" id="IPR004358">
    <property type="entry name" value="Sig_transdc_His_kin-like_C"/>
</dbReference>
<evidence type="ECO:0000256" key="3">
    <source>
        <dbReference type="ARBA" id="ARBA00012438"/>
    </source>
</evidence>
<dbReference type="Pfam" id="PF02518">
    <property type="entry name" value="HATPase_c"/>
    <property type="match status" value="1"/>
</dbReference>
<dbReference type="InterPro" id="IPR014710">
    <property type="entry name" value="RmlC-like_jellyroll"/>
</dbReference>
<proteinExistence type="predicted"/>
<comment type="subcellular location">
    <subcellularLocation>
        <location evidence="2">Cell membrane</location>
    </subcellularLocation>
</comment>
<dbReference type="PROSITE" id="PS50109">
    <property type="entry name" value="HIS_KIN"/>
    <property type="match status" value="1"/>
</dbReference>
<dbReference type="Proteomes" id="UP000627538">
    <property type="component" value="Unassembled WGS sequence"/>
</dbReference>
<evidence type="ECO:0000259" key="9">
    <source>
        <dbReference type="PROSITE" id="PS50109"/>
    </source>
</evidence>
<dbReference type="InterPro" id="IPR000595">
    <property type="entry name" value="cNMP-bd_dom"/>
</dbReference>
<keyword evidence="6" id="KW-0902">Two-component regulatory system</keyword>
<dbReference type="RefSeq" id="WP_191070961.1">
    <property type="nucleotide sequence ID" value="NZ_CP060506.1"/>
</dbReference>
<dbReference type="PANTHER" id="PTHR43065">
    <property type="entry name" value="SENSOR HISTIDINE KINASE"/>
    <property type="match status" value="1"/>
</dbReference>
<dbReference type="InterPro" id="IPR005467">
    <property type="entry name" value="His_kinase_dom"/>
</dbReference>
<gene>
    <name evidence="10" type="ORF">H8R10_01235</name>
</gene>
<dbReference type="Gene3D" id="3.30.565.10">
    <property type="entry name" value="Histidine kinase-like ATPase, C-terminal domain"/>
    <property type="match status" value="1"/>
</dbReference>
<dbReference type="InterPro" id="IPR036097">
    <property type="entry name" value="HisK_dim/P_sf"/>
</dbReference>
<dbReference type="CDD" id="cd00082">
    <property type="entry name" value="HisKA"/>
    <property type="match status" value="1"/>
</dbReference>
<dbReference type="InterPro" id="IPR003594">
    <property type="entry name" value="HATPase_dom"/>
</dbReference>
<keyword evidence="4" id="KW-0597">Phosphoprotein</keyword>
<evidence type="ECO:0000256" key="1">
    <source>
        <dbReference type="ARBA" id="ARBA00000085"/>
    </source>
</evidence>
<keyword evidence="5" id="KW-0808">Transferase</keyword>
<evidence type="ECO:0000313" key="10">
    <source>
        <dbReference type="EMBL" id="MBD3688867.1"/>
    </source>
</evidence>
<sequence>MASQIQPSASAGIPRLIVPVIGELSALDEARAHVGAIIDFLELPDFPDVEAALAGLPPIGREAHTYIPACIVTSSVGNIDDAIDRLAASEQFAEARFILVTTRESHDDLARSLDAGQMLSVMTDPVTTQVLGRQLARRLVRWATYRHPDDPWSPELDQRAHHLLTHGAVEFSRQLEMTSAQLAAHLLSVIEEELGPRPRLELPAGVHLTRQGWPVHGVFLVLSGSVALHQSSSEGADVLLHHASSGPLIGLNSFTRRSLASFTAKTTTPVQAVRITMEQLERVMAKQPGIASLLAMVSMRALSDRLVRAEQLHIEKERLADQLEIEHETTARATAEELKAARSELEEAAQFAMLGQMAAGIAHELNNPIAAITRSADHLATDTAALVSALPALEAGRSVLDAAREGEWLAPREQRRLTRDLAQTIGDRRVAAQLVQMGITDVAAAQALVRRGDDFAPLQSLHQIGSSIRDIELAARRITGLVQSLRSYSRSGDYLVHDVDIHEGIEDTLRLAGPQLAGVTITRHYAPDLPPITCYPSRLEQVWTNVVINAAEAMAEVTDYPEIAITTARRGNDHIRIRFEDNGPGIAEDLLERIFLPRFTTKQGTVHYGLGMGLGICRQIIDAHDGSIKASNGAHGACMTITLPIAGPAPEAAPIEE</sequence>
<dbReference type="CDD" id="cd00038">
    <property type="entry name" value="CAP_ED"/>
    <property type="match status" value="1"/>
</dbReference>
<dbReference type="InterPro" id="IPR036890">
    <property type="entry name" value="HATPase_C_sf"/>
</dbReference>
<feature type="domain" description="Histidine kinase" evidence="9">
    <location>
        <begin position="430"/>
        <end position="647"/>
    </location>
</feature>
<evidence type="ECO:0000256" key="4">
    <source>
        <dbReference type="ARBA" id="ARBA00022553"/>
    </source>
</evidence>
<organism evidence="10 11">
    <name type="scientific">Nanchangia anserum</name>
    <dbReference type="NCBI Taxonomy" id="2692125"/>
    <lineage>
        <taxon>Bacteria</taxon>
        <taxon>Bacillati</taxon>
        <taxon>Actinomycetota</taxon>
        <taxon>Actinomycetes</taxon>
        <taxon>Actinomycetales</taxon>
        <taxon>Actinomycetaceae</taxon>
        <taxon>Nanchangia</taxon>
    </lineage>
</organism>
<evidence type="ECO:0000259" key="8">
    <source>
        <dbReference type="PROSITE" id="PS50042"/>
    </source>
</evidence>
<comment type="caution">
    <text evidence="10">The sequence shown here is derived from an EMBL/GenBank/DDBJ whole genome shotgun (WGS) entry which is preliminary data.</text>
</comment>
<dbReference type="Gene3D" id="1.10.287.130">
    <property type="match status" value="1"/>
</dbReference>
<dbReference type="InterPro" id="IPR018490">
    <property type="entry name" value="cNMP-bd_dom_sf"/>
</dbReference>
<dbReference type="Gene3D" id="2.60.120.10">
    <property type="entry name" value="Jelly Rolls"/>
    <property type="match status" value="1"/>
</dbReference>
<name>A0A8I0KQX2_9ACTO</name>
<dbReference type="SMART" id="SM00100">
    <property type="entry name" value="cNMP"/>
    <property type="match status" value="1"/>
</dbReference>
<dbReference type="EMBL" id="JACRUO010000001">
    <property type="protein sequence ID" value="MBD3688867.1"/>
    <property type="molecule type" value="Genomic_DNA"/>
</dbReference>
<accession>A0A8I0KQX2</accession>
<dbReference type="SMART" id="SM00387">
    <property type="entry name" value="HATPase_c"/>
    <property type="match status" value="1"/>
</dbReference>